<accession>A0A2P5HSG4</accession>
<dbReference type="OrthoDB" id="10617476at2759"/>
<keyword evidence="3" id="KW-1185">Reference proteome</keyword>
<dbReference type="AlphaFoldDB" id="A0A2P5HSG4"/>
<dbReference type="InParanoid" id="A0A2P5HSG4"/>
<organism evidence="2 3">
    <name type="scientific">Diaporthe helianthi</name>
    <dbReference type="NCBI Taxonomy" id="158607"/>
    <lineage>
        <taxon>Eukaryota</taxon>
        <taxon>Fungi</taxon>
        <taxon>Dikarya</taxon>
        <taxon>Ascomycota</taxon>
        <taxon>Pezizomycotina</taxon>
        <taxon>Sordariomycetes</taxon>
        <taxon>Sordariomycetidae</taxon>
        <taxon>Diaporthales</taxon>
        <taxon>Diaporthaceae</taxon>
        <taxon>Diaporthe</taxon>
    </lineage>
</organism>
<sequence length="169" mass="18039">MVTQADNEKLPPNPLNVGPPALWKPAERTTHQRIITCRSAKSGGILSLLSAREGVRSTLYRDLGLVAAGLARYGVHGSAPSVLAGDIPPAPDPGRSHPKLAQERAGTRNETGTARLNLRPVTTSTYITAPVSPGSIVHDRPPLVTPPNHITLFQNNPHTTIDHKPTILL</sequence>
<dbReference type="EMBL" id="MAVT02000847">
    <property type="protein sequence ID" value="POS73177.1"/>
    <property type="molecule type" value="Genomic_DNA"/>
</dbReference>
<protein>
    <submittedName>
        <fullName evidence="2">Uncharacterized protein</fullName>
    </submittedName>
</protein>
<reference evidence="2" key="1">
    <citation type="submission" date="2017-09" db="EMBL/GenBank/DDBJ databases">
        <title>Polyketide synthases of a Diaporthe helianthi virulent isolate.</title>
        <authorList>
            <person name="Baroncelli R."/>
        </authorList>
    </citation>
    <scope>NUCLEOTIDE SEQUENCE [LARGE SCALE GENOMIC DNA]</scope>
    <source>
        <strain evidence="2">7/96</strain>
    </source>
</reference>
<dbReference type="Proteomes" id="UP000094444">
    <property type="component" value="Unassembled WGS sequence"/>
</dbReference>
<comment type="caution">
    <text evidence="2">The sequence shown here is derived from an EMBL/GenBank/DDBJ whole genome shotgun (WGS) entry which is preliminary data.</text>
</comment>
<proteinExistence type="predicted"/>
<name>A0A2P5HSG4_DIAHE</name>
<evidence type="ECO:0000256" key="1">
    <source>
        <dbReference type="SAM" id="MobiDB-lite"/>
    </source>
</evidence>
<evidence type="ECO:0000313" key="2">
    <source>
        <dbReference type="EMBL" id="POS73177.1"/>
    </source>
</evidence>
<gene>
    <name evidence="2" type="ORF">DHEL01_v208424</name>
</gene>
<evidence type="ECO:0000313" key="3">
    <source>
        <dbReference type="Proteomes" id="UP000094444"/>
    </source>
</evidence>
<feature type="region of interest" description="Disordered" evidence="1">
    <location>
        <begin position="84"/>
        <end position="115"/>
    </location>
</feature>
<feature type="region of interest" description="Disordered" evidence="1">
    <location>
        <begin position="1"/>
        <end position="21"/>
    </location>
</feature>